<dbReference type="GO" id="GO:0005230">
    <property type="term" value="F:extracellular ligand-gated monoatomic ion channel activity"/>
    <property type="evidence" value="ECO:0007669"/>
    <property type="project" value="InterPro"/>
</dbReference>
<dbReference type="Proteomes" id="UP000440578">
    <property type="component" value="Unassembled WGS sequence"/>
</dbReference>
<keyword evidence="3" id="KW-0675">Receptor</keyword>
<dbReference type="InterPro" id="IPR006202">
    <property type="entry name" value="Neur_chan_lig-bd"/>
</dbReference>
<dbReference type="Gene3D" id="2.70.170.10">
    <property type="entry name" value="Neurotransmitter-gated ion-channel ligand-binding domain"/>
    <property type="match status" value="1"/>
</dbReference>
<dbReference type="GO" id="GO:0016020">
    <property type="term" value="C:membrane"/>
    <property type="evidence" value="ECO:0007669"/>
    <property type="project" value="InterPro"/>
</dbReference>
<evidence type="ECO:0000313" key="4">
    <source>
        <dbReference type="Proteomes" id="UP000440578"/>
    </source>
</evidence>
<protein>
    <submittedName>
        <fullName evidence="3">Gamma-aminobutyric acid receptor subunit pi</fullName>
    </submittedName>
</protein>
<feature type="transmembrane region" description="Helical" evidence="1">
    <location>
        <begin position="146"/>
        <end position="163"/>
    </location>
</feature>
<dbReference type="PANTHER" id="PTHR18945">
    <property type="entry name" value="NEUROTRANSMITTER GATED ION CHANNEL"/>
    <property type="match status" value="1"/>
</dbReference>
<dbReference type="InterPro" id="IPR036734">
    <property type="entry name" value="Neur_chan_lig-bd_sf"/>
</dbReference>
<name>A0A6A4V1H2_AMPAM</name>
<proteinExistence type="predicted"/>
<accession>A0A6A4V1H2</accession>
<dbReference type="EMBL" id="VIIS01002170">
    <property type="protein sequence ID" value="KAF0287743.1"/>
    <property type="molecule type" value="Genomic_DNA"/>
</dbReference>
<gene>
    <name evidence="3" type="primary">Gabrp_0</name>
    <name evidence="3" type="ORF">FJT64_013861</name>
</gene>
<reference evidence="3 4" key="1">
    <citation type="submission" date="2019-07" db="EMBL/GenBank/DDBJ databases">
        <title>Draft genome assembly of a fouling barnacle, Amphibalanus amphitrite (Darwin, 1854): The first reference genome for Thecostraca.</title>
        <authorList>
            <person name="Kim W."/>
        </authorList>
    </citation>
    <scope>NUCLEOTIDE SEQUENCE [LARGE SCALE GENOMIC DNA]</scope>
    <source>
        <strain evidence="3">SNU_AA5</strain>
        <tissue evidence="3">Soma without cirri and trophi</tissue>
    </source>
</reference>
<organism evidence="3 4">
    <name type="scientific">Amphibalanus amphitrite</name>
    <name type="common">Striped barnacle</name>
    <name type="synonym">Balanus amphitrite</name>
    <dbReference type="NCBI Taxonomy" id="1232801"/>
    <lineage>
        <taxon>Eukaryota</taxon>
        <taxon>Metazoa</taxon>
        <taxon>Ecdysozoa</taxon>
        <taxon>Arthropoda</taxon>
        <taxon>Crustacea</taxon>
        <taxon>Multicrustacea</taxon>
        <taxon>Cirripedia</taxon>
        <taxon>Thoracica</taxon>
        <taxon>Thoracicalcarea</taxon>
        <taxon>Balanomorpha</taxon>
        <taxon>Balanoidea</taxon>
        <taxon>Balanidae</taxon>
        <taxon>Amphibalaninae</taxon>
        <taxon>Amphibalanus</taxon>
    </lineage>
</organism>
<keyword evidence="1" id="KW-0472">Membrane</keyword>
<dbReference type="GO" id="GO:0004888">
    <property type="term" value="F:transmembrane signaling receptor activity"/>
    <property type="evidence" value="ECO:0007669"/>
    <property type="project" value="InterPro"/>
</dbReference>
<keyword evidence="4" id="KW-1185">Reference proteome</keyword>
<feature type="transmembrane region" description="Helical" evidence="1">
    <location>
        <begin position="103"/>
        <end position="125"/>
    </location>
</feature>
<evidence type="ECO:0000256" key="1">
    <source>
        <dbReference type="SAM" id="Phobius"/>
    </source>
</evidence>
<evidence type="ECO:0000313" key="3">
    <source>
        <dbReference type="EMBL" id="KAF0287743.1"/>
    </source>
</evidence>
<dbReference type="InterPro" id="IPR006201">
    <property type="entry name" value="Neur_channel"/>
</dbReference>
<keyword evidence="1" id="KW-1133">Transmembrane helix</keyword>
<dbReference type="SUPFAM" id="SSF63712">
    <property type="entry name" value="Nicotinic receptor ligand binding domain-like"/>
    <property type="match status" value="1"/>
</dbReference>
<dbReference type="OrthoDB" id="6380352at2759"/>
<feature type="domain" description="Neurotransmitter-gated ion-channel ligand-binding" evidence="2">
    <location>
        <begin position="10"/>
        <end position="85"/>
    </location>
</feature>
<dbReference type="AlphaFoldDB" id="A0A6A4V1H2"/>
<keyword evidence="1" id="KW-0812">Transmembrane</keyword>
<evidence type="ECO:0000259" key="2">
    <source>
        <dbReference type="Pfam" id="PF02931"/>
    </source>
</evidence>
<dbReference type="Pfam" id="PF02931">
    <property type="entry name" value="Neur_chan_LBD"/>
    <property type="match status" value="1"/>
</dbReference>
<comment type="caution">
    <text evidence="3">The sequence shown here is derived from an EMBL/GenBank/DDBJ whole genome shotgun (WGS) entry which is preliminary data.</text>
</comment>
<sequence length="169" mass="19874">MPDVEMLQLDTAIMEKMWVPNAYFVYVQRVERPELLSDASGVTLYRNKTIVHSSLYLTRYTCYMNYKKYPMDTQRCNIRLQSWVDSAISFEVLLSRRVSNAVLTMYVPSTMLLIISWLSLWKAAWSVCRRWSGEEKADLLERTFRALLPAAFCVFNIAYWSYFLTTNDA</sequence>